<accession>A0ABN9XUZ0</accession>
<feature type="compositionally biased region" description="Basic residues" evidence="1">
    <location>
        <begin position="73"/>
        <end position="94"/>
    </location>
</feature>
<keyword evidence="3" id="KW-1185">Reference proteome</keyword>
<feature type="compositionally biased region" description="Low complexity" evidence="1">
    <location>
        <begin position="57"/>
        <end position="72"/>
    </location>
</feature>
<feature type="compositionally biased region" description="Basic residues" evidence="1">
    <location>
        <begin position="113"/>
        <end position="128"/>
    </location>
</feature>
<feature type="region of interest" description="Disordered" evidence="1">
    <location>
        <begin position="1"/>
        <end position="139"/>
    </location>
</feature>
<gene>
    <name evidence="2" type="ORF">PCOR1329_LOCUS78797</name>
</gene>
<name>A0ABN9XUZ0_9DINO</name>
<sequence>TSPGACAHGCPNPLKPSGDHDGPPRATQRARACGPALPAGSSGERLEAPSAGHRRAAQSGGAQRSRSAAARAQGKRPGRCRRRRGPRAPRRCPARRALPGGGPRHQGEGEARTRRRRRRRRAFTRKLTRATCAPASAQSAPFSSVALVAAWRLHTAHRTAPIDDRLCWEDSVRLRLQPHPSFGCASHLQGTRESRNRWARPPSAGRRAASRRVEKAITKNPAPSAATTKSARSTCLCTVGNSQLQHTCAPQGAGIVSNPTAPGAMLPQRRAQRC</sequence>
<organism evidence="2 3">
    <name type="scientific">Prorocentrum cordatum</name>
    <dbReference type="NCBI Taxonomy" id="2364126"/>
    <lineage>
        <taxon>Eukaryota</taxon>
        <taxon>Sar</taxon>
        <taxon>Alveolata</taxon>
        <taxon>Dinophyceae</taxon>
        <taxon>Prorocentrales</taxon>
        <taxon>Prorocentraceae</taxon>
        <taxon>Prorocentrum</taxon>
    </lineage>
</organism>
<dbReference type="Proteomes" id="UP001189429">
    <property type="component" value="Unassembled WGS sequence"/>
</dbReference>
<feature type="region of interest" description="Disordered" evidence="1">
    <location>
        <begin position="182"/>
        <end position="226"/>
    </location>
</feature>
<feature type="compositionally biased region" description="Low complexity" evidence="1">
    <location>
        <begin position="129"/>
        <end position="139"/>
    </location>
</feature>
<evidence type="ECO:0000256" key="1">
    <source>
        <dbReference type="SAM" id="MobiDB-lite"/>
    </source>
</evidence>
<reference evidence="2" key="1">
    <citation type="submission" date="2023-10" db="EMBL/GenBank/DDBJ databases">
        <authorList>
            <person name="Chen Y."/>
            <person name="Shah S."/>
            <person name="Dougan E. K."/>
            <person name="Thang M."/>
            <person name="Chan C."/>
        </authorList>
    </citation>
    <scope>NUCLEOTIDE SEQUENCE [LARGE SCALE GENOMIC DNA]</scope>
</reference>
<comment type="caution">
    <text evidence="2">The sequence shown here is derived from an EMBL/GenBank/DDBJ whole genome shotgun (WGS) entry which is preliminary data.</text>
</comment>
<proteinExistence type="predicted"/>
<feature type="non-terminal residue" evidence="2">
    <location>
        <position position="1"/>
    </location>
</feature>
<protein>
    <submittedName>
        <fullName evidence="2">Uncharacterized protein</fullName>
    </submittedName>
</protein>
<dbReference type="EMBL" id="CAUYUJ010021016">
    <property type="protein sequence ID" value="CAK0902031.1"/>
    <property type="molecule type" value="Genomic_DNA"/>
</dbReference>
<evidence type="ECO:0000313" key="3">
    <source>
        <dbReference type="Proteomes" id="UP001189429"/>
    </source>
</evidence>
<evidence type="ECO:0000313" key="2">
    <source>
        <dbReference type="EMBL" id="CAK0902031.1"/>
    </source>
</evidence>